<dbReference type="InterPro" id="IPR046150">
    <property type="entry name" value="DUF6152"/>
</dbReference>
<dbReference type="Proteomes" id="UP001176471">
    <property type="component" value="Unassembled WGS sequence"/>
</dbReference>
<organism evidence="2 3">
    <name type="scientific">Sphingobium cyanobacteriorum</name>
    <dbReference type="NCBI Taxonomy" id="3063954"/>
    <lineage>
        <taxon>Bacteria</taxon>
        <taxon>Pseudomonadati</taxon>
        <taxon>Pseudomonadota</taxon>
        <taxon>Alphaproteobacteria</taxon>
        <taxon>Sphingomonadales</taxon>
        <taxon>Sphingomonadaceae</taxon>
        <taxon>Sphingobium</taxon>
    </lineage>
</organism>
<feature type="chain" id="PRO_5045919302" evidence="1">
    <location>
        <begin position="25"/>
        <end position="120"/>
    </location>
</feature>
<proteinExistence type="predicted"/>
<reference evidence="2" key="1">
    <citation type="submission" date="2023-07" db="EMBL/GenBank/DDBJ databases">
        <title>Bacterial whole genome sequence for Sphingobium sp. HBC34.</title>
        <authorList>
            <person name="Le V."/>
            <person name="Ko S.-R."/>
            <person name="Ahn C.-Y."/>
            <person name="Oh H.-M."/>
        </authorList>
    </citation>
    <scope>NUCLEOTIDE SEQUENCE</scope>
    <source>
        <strain evidence="2">HBC34</strain>
    </source>
</reference>
<keyword evidence="3" id="KW-1185">Reference proteome</keyword>
<sequence>MRTSGKTLLALALGMIALATPAVAHHSFAMFDQTKIQQATGSVSMFRWTNPHSFVVVEVKGTKYVLECNSTNMMSRSGWKVNTLKAGDKVNIAFYPLRTGQPGGMLKTITLPSGQTLKAW</sequence>
<dbReference type="EMBL" id="JAUQOM010000004">
    <property type="protein sequence ID" value="MDO7835533.1"/>
    <property type="molecule type" value="Genomic_DNA"/>
</dbReference>
<protein>
    <submittedName>
        <fullName evidence="2">DUF6152 family protein</fullName>
    </submittedName>
</protein>
<feature type="signal peptide" evidence="1">
    <location>
        <begin position="1"/>
        <end position="24"/>
    </location>
</feature>
<dbReference type="Pfam" id="PF19649">
    <property type="entry name" value="DUF6152"/>
    <property type="match status" value="1"/>
</dbReference>
<dbReference type="RefSeq" id="WP_304535958.1">
    <property type="nucleotide sequence ID" value="NZ_JAUQOM010000004.1"/>
</dbReference>
<evidence type="ECO:0000256" key="1">
    <source>
        <dbReference type="SAM" id="SignalP"/>
    </source>
</evidence>
<gene>
    <name evidence="2" type="ORF">Q4610_10815</name>
</gene>
<evidence type="ECO:0000313" key="3">
    <source>
        <dbReference type="Proteomes" id="UP001176471"/>
    </source>
</evidence>
<keyword evidence="1" id="KW-0732">Signal</keyword>
<accession>A0ABT8ZMB0</accession>
<evidence type="ECO:0000313" key="2">
    <source>
        <dbReference type="EMBL" id="MDO7835533.1"/>
    </source>
</evidence>
<comment type="caution">
    <text evidence="2">The sequence shown here is derived from an EMBL/GenBank/DDBJ whole genome shotgun (WGS) entry which is preliminary data.</text>
</comment>
<name>A0ABT8ZMB0_9SPHN</name>